<organism evidence="8 9">
    <name type="scientific">Austwickia chelonae NBRC 105200</name>
    <dbReference type="NCBI Taxonomy" id="1184607"/>
    <lineage>
        <taxon>Bacteria</taxon>
        <taxon>Bacillati</taxon>
        <taxon>Actinomycetota</taxon>
        <taxon>Actinomycetes</taxon>
        <taxon>Micrococcales</taxon>
        <taxon>Dermatophilaceae</taxon>
        <taxon>Austwickia</taxon>
    </lineage>
</organism>
<keyword evidence="5 6" id="KW-0472">Membrane</keyword>
<feature type="transmembrane region" description="Helical" evidence="6">
    <location>
        <begin position="170"/>
        <end position="197"/>
    </location>
</feature>
<dbReference type="Gene3D" id="1.20.1250.20">
    <property type="entry name" value="MFS general substrate transporter like domains"/>
    <property type="match status" value="1"/>
</dbReference>
<accession>K6WAA7</accession>
<evidence type="ECO:0000313" key="9">
    <source>
        <dbReference type="Proteomes" id="UP000008495"/>
    </source>
</evidence>
<evidence type="ECO:0000256" key="1">
    <source>
        <dbReference type="ARBA" id="ARBA00004651"/>
    </source>
</evidence>
<sequence>MTTYDETRAEPDRSVWRNTDWLRLLVGNTATTLGSTTGGIAFPLLAYALTGSVGAASVIASVSGFAYILTGSIAGVAVDRIDRRRLMIGVDAIALCAFLGMGILLWHGAAQWWSLLVIVAIAGARQAVSGPAHMASVSNVLPRDQLPTAVAVQQATSSASQLAGPPLGGLAYALGAAVPFFITVATYAADILILFGIRTPLNPPHEKRARSEDARQRARQFLDEVTAGLRFLWAATSRRILVLLSITVNLAISIYYVSINLRLVSAGVHPGLIGAFDAAAAAGLLLGSFLAPKLVNKLSLWRLIVLMTLTAALTWIPAAFAGTNVTLLCTASFVMMIPIPATNAVSMSYIQVVTPEDLQGRVLAASYVISAAAQPAGPLLTGAFLTTLGSTTTVLIPVVAVLALSLVVMTNQHLRNLDTPDTW</sequence>
<evidence type="ECO:0000256" key="5">
    <source>
        <dbReference type="ARBA" id="ARBA00023136"/>
    </source>
</evidence>
<keyword evidence="4 6" id="KW-1133">Transmembrane helix</keyword>
<protein>
    <submittedName>
        <fullName evidence="8">Putative major facilitator superfamily transporter</fullName>
    </submittedName>
</protein>
<dbReference type="InterPro" id="IPR020846">
    <property type="entry name" value="MFS_dom"/>
</dbReference>
<feature type="transmembrane region" description="Helical" evidence="6">
    <location>
        <begin position="391"/>
        <end position="409"/>
    </location>
</feature>
<keyword evidence="3 6" id="KW-0812">Transmembrane</keyword>
<evidence type="ECO:0000256" key="3">
    <source>
        <dbReference type="ARBA" id="ARBA00022692"/>
    </source>
</evidence>
<evidence type="ECO:0000259" key="7">
    <source>
        <dbReference type="PROSITE" id="PS50850"/>
    </source>
</evidence>
<keyword evidence="9" id="KW-1185">Reference proteome</keyword>
<dbReference type="SUPFAM" id="SSF103473">
    <property type="entry name" value="MFS general substrate transporter"/>
    <property type="match status" value="1"/>
</dbReference>
<dbReference type="CDD" id="cd06173">
    <property type="entry name" value="MFS_MefA_like"/>
    <property type="match status" value="1"/>
</dbReference>
<dbReference type="GO" id="GO:0005886">
    <property type="term" value="C:plasma membrane"/>
    <property type="evidence" value="ECO:0007669"/>
    <property type="project" value="UniProtKB-SubCell"/>
</dbReference>
<evidence type="ECO:0000256" key="2">
    <source>
        <dbReference type="ARBA" id="ARBA00022475"/>
    </source>
</evidence>
<feature type="transmembrane region" description="Helical" evidence="6">
    <location>
        <begin position="55"/>
        <end position="78"/>
    </location>
</feature>
<keyword evidence="2" id="KW-1003">Cell membrane</keyword>
<dbReference type="EMBL" id="BAGZ01000016">
    <property type="protein sequence ID" value="GAB78772.1"/>
    <property type="molecule type" value="Genomic_DNA"/>
</dbReference>
<feature type="transmembrane region" description="Helical" evidence="6">
    <location>
        <begin position="90"/>
        <end position="109"/>
    </location>
</feature>
<evidence type="ECO:0000256" key="4">
    <source>
        <dbReference type="ARBA" id="ARBA00022989"/>
    </source>
</evidence>
<dbReference type="PROSITE" id="PS50850">
    <property type="entry name" value="MFS"/>
    <property type="match status" value="1"/>
</dbReference>
<feature type="transmembrane region" description="Helical" evidence="6">
    <location>
        <begin position="240"/>
        <end position="259"/>
    </location>
</feature>
<dbReference type="InterPro" id="IPR036259">
    <property type="entry name" value="MFS_trans_sf"/>
</dbReference>
<dbReference type="eggNOG" id="COG2814">
    <property type="taxonomic scope" value="Bacteria"/>
</dbReference>
<gene>
    <name evidence="8" type="ORF">AUCHE_16_01950</name>
</gene>
<dbReference type="Pfam" id="PF07690">
    <property type="entry name" value="MFS_1"/>
    <property type="match status" value="1"/>
</dbReference>
<dbReference type="OrthoDB" id="9815525at2"/>
<evidence type="ECO:0000313" key="8">
    <source>
        <dbReference type="EMBL" id="GAB78772.1"/>
    </source>
</evidence>
<evidence type="ECO:0000256" key="6">
    <source>
        <dbReference type="SAM" id="Phobius"/>
    </source>
</evidence>
<dbReference type="AlphaFoldDB" id="K6WAA7"/>
<dbReference type="GO" id="GO:0022857">
    <property type="term" value="F:transmembrane transporter activity"/>
    <property type="evidence" value="ECO:0007669"/>
    <property type="project" value="InterPro"/>
</dbReference>
<dbReference type="STRING" id="100225.SAMN05421595_2426"/>
<name>K6WAA7_9MICO</name>
<feature type="transmembrane region" description="Helical" evidence="6">
    <location>
        <begin position="21"/>
        <end position="49"/>
    </location>
</feature>
<proteinExistence type="predicted"/>
<dbReference type="Proteomes" id="UP000008495">
    <property type="component" value="Unassembled WGS sequence"/>
</dbReference>
<feature type="transmembrane region" description="Helical" evidence="6">
    <location>
        <begin position="271"/>
        <end position="291"/>
    </location>
</feature>
<comment type="caution">
    <text evidence="8">The sequence shown here is derived from an EMBL/GenBank/DDBJ whole genome shotgun (WGS) entry which is preliminary data.</text>
</comment>
<comment type="subcellular location">
    <subcellularLocation>
        <location evidence="1">Cell membrane</location>
        <topology evidence="1">Multi-pass membrane protein</topology>
    </subcellularLocation>
</comment>
<dbReference type="PANTHER" id="PTHR23513:SF6">
    <property type="entry name" value="MAJOR FACILITATOR SUPERFAMILY ASSOCIATED DOMAIN-CONTAINING PROTEIN"/>
    <property type="match status" value="1"/>
</dbReference>
<dbReference type="RefSeq" id="WP_006503529.1">
    <property type="nucleotide sequence ID" value="NZ_BAGZ01000016.1"/>
</dbReference>
<feature type="transmembrane region" description="Helical" evidence="6">
    <location>
        <begin position="300"/>
        <end position="319"/>
    </location>
</feature>
<reference evidence="8 9" key="1">
    <citation type="submission" date="2012-08" db="EMBL/GenBank/DDBJ databases">
        <title>Whole genome shotgun sequence of Austwickia chelonae NBRC 105200.</title>
        <authorList>
            <person name="Yoshida I."/>
            <person name="Hosoyama A."/>
            <person name="Tsuchikane K."/>
            <person name="Katsumata H."/>
            <person name="Ando Y."/>
            <person name="Ohji S."/>
            <person name="Hamada M."/>
            <person name="Tamura T."/>
            <person name="Yamazoe A."/>
            <person name="Yamazaki S."/>
            <person name="Fujita N."/>
        </authorList>
    </citation>
    <scope>NUCLEOTIDE SEQUENCE [LARGE SCALE GENOMIC DNA]</scope>
    <source>
        <strain evidence="8 9">NBRC 105200</strain>
    </source>
</reference>
<dbReference type="InterPro" id="IPR011701">
    <property type="entry name" value="MFS"/>
</dbReference>
<dbReference type="PANTHER" id="PTHR23513">
    <property type="entry name" value="INTEGRAL MEMBRANE EFFLUX PROTEIN-RELATED"/>
    <property type="match status" value="1"/>
</dbReference>
<feature type="domain" description="Major facilitator superfamily (MFS) profile" evidence="7">
    <location>
        <begin position="1"/>
        <end position="415"/>
    </location>
</feature>